<reference evidence="2 3" key="1">
    <citation type="submission" date="2019-02" db="EMBL/GenBank/DDBJ databases">
        <title>Arundinibacter roseus gen. nov., sp. nov., a new member of the family Cytophagaceae.</title>
        <authorList>
            <person name="Szuroczki S."/>
            <person name="Khayer B."/>
            <person name="Sproer C."/>
            <person name="Toumi M."/>
            <person name="Szabo A."/>
            <person name="Felfoldi T."/>
            <person name="Schumann P."/>
            <person name="Toth E."/>
        </authorList>
    </citation>
    <scope>NUCLEOTIDE SEQUENCE [LARGE SCALE GENOMIC DNA]</scope>
    <source>
        <strain evidence="2 3">DMA-k-7a</strain>
    </source>
</reference>
<proteinExistence type="predicted"/>
<keyword evidence="1" id="KW-1133">Transmembrane helix</keyword>
<dbReference type="SUPFAM" id="SSF48452">
    <property type="entry name" value="TPR-like"/>
    <property type="match status" value="1"/>
</dbReference>
<dbReference type="OrthoDB" id="663481at2"/>
<dbReference type="Proteomes" id="UP000295706">
    <property type="component" value="Unassembled WGS sequence"/>
</dbReference>
<organism evidence="2 3">
    <name type="scientific">Arundinibacter roseus</name>
    <dbReference type="NCBI Taxonomy" id="2070510"/>
    <lineage>
        <taxon>Bacteria</taxon>
        <taxon>Pseudomonadati</taxon>
        <taxon>Bacteroidota</taxon>
        <taxon>Cytophagia</taxon>
        <taxon>Cytophagales</taxon>
        <taxon>Spirosomataceae</taxon>
        <taxon>Arundinibacter</taxon>
    </lineage>
</organism>
<evidence type="ECO:0008006" key="4">
    <source>
        <dbReference type="Google" id="ProtNLM"/>
    </source>
</evidence>
<sequence>MDTRIEPYFNKELSSAEQSIFEQDLRQNQTLAEEVAFYLQTRQLIRQELLAERHAVWQELAQRPQPRPIRPIWTLAAVAALLVIALGLGWNWLRPTSPTAQALAQTYIEQQLTSLPVLMDAGTDSLQKAIDSYNQGEFEKAGLLAQALLQQQPASAEALNLAGLSALRLQRYEQAIVHFEKLAQQKDLYANPGTFHVALALLIRNEPLDKKQAESLLKEVISKNLEGKEQAEKWLLSFDQ</sequence>
<dbReference type="InterPro" id="IPR011990">
    <property type="entry name" value="TPR-like_helical_dom_sf"/>
</dbReference>
<name>A0A4R4KAW2_9BACT</name>
<dbReference type="AlphaFoldDB" id="A0A4R4KAW2"/>
<keyword evidence="1" id="KW-0472">Membrane</keyword>
<comment type="caution">
    <text evidence="2">The sequence shown here is derived from an EMBL/GenBank/DDBJ whole genome shotgun (WGS) entry which is preliminary data.</text>
</comment>
<evidence type="ECO:0000313" key="3">
    <source>
        <dbReference type="Proteomes" id="UP000295706"/>
    </source>
</evidence>
<keyword evidence="1" id="KW-0812">Transmembrane</keyword>
<dbReference type="Gene3D" id="1.25.40.10">
    <property type="entry name" value="Tetratricopeptide repeat domain"/>
    <property type="match status" value="1"/>
</dbReference>
<accession>A0A4R4KAW2</accession>
<dbReference type="EMBL" id="SMJU01000009">
    <property type="protein sequence ID" value="TDB63786.1"/>
    <property type="molecule type" value="Genomic_DNA"/>
</dbReference>
<feature type="transmembrane region" description="Helical" evidence="1">
    <location>
        <begin position="72"/>
        <end position="93"/>
    </location>
</feature>
<evidence type="ECO:0000256" key="1">
    <source>
        <dbReference type="SAM" id="Phobius"/>
    </source>
</evidence>
<protein>
    <recommendedName>
        <fullName evidence="4">Tetratricopeptide repeat protein</fullName>
    </recommendedName>
</protein>
<evidence type="ECO:0000313" key="2">
    <source>
        <dbReference type="EMBL" id="TDB63786.1"/>
    </source>
</evidence>
<keyword evidence="3" id="KW-1185">Reference proteome</keyword>
<gene>
    <name evidence="2" type="ORF">EZE20_15965</name>
</gene>
<dbReference type="RefSeq" id="WP_132119435.1">
    <property type="nucleotide sequence ID" value="NZ_SMJU01000009.1"/>
</dbReference>